<proteinExistence type="predicted"/>
<dbReference type="Pfam" id="PF12099">
    <property type="entry name" value="DUF3575"/>
    <property type="match status" value="1"/>
</dbReference>
<evidence type="ECO:0000313" key="2">
    <source>
        <dbReference type="EMBL" id="AYA35582.1"/>
    </source>
</evidence>
<dbReference type="Gene3D" id="2.40.128.130">
    <property type="entry name" value="Autotransporter beta-domain"/>
    <property type="match status" value="1"/>
</dbReference>
<dbReference type="InterPro" id="IPR021958">
    <property type="entry name" value="DUF3575"/>
</dbReference>
<keyword evidence="3" id="KW-1185">Reference proteome</keyword>
<evidence type="ECO:0000313" key="3">
    <source>
        <dbReference type="Proteomes" id="UP000262802"/>
    </source>
</evidence>
<dbReference type="AlphaFoldDB" id="A0A3B7QWA1"/>
<dbReference type="RefSeq" id="WP_119443175.1">
    <property type="nucleotide sequence ID" value="NZ_CP032317.1"/>
</dbReference>
<dbReference type="InterPro" id="IPR036709">
    <property type="entry name" value="Autotransporte_beta_dom_sf"/>
</dbReference>
<feature type="signal peptide" evidence="1">
    <location>
        <begin position="1"/>
        <end position="19"/>
    </location>
</feature>
<feature type="chain" id="PRO_5017752059" evidence="1">
    <location>
        <begin position="20"/>
        <end position="197"/>
    </location>
</feature>
<gene>
    <name evidence="2" type="ORF">D3Y59_00030</name>
</gene>
<dbReference type="KEGG" id="hyh:D3Y59_00030"/>
<dbReference type="Proteomes" id="UP000262802">
    <property type="component" value="Chromosome"/>
</dbReference>
<organism evidence="2 3">
    <name type="scientific">Hymenobacter oligotrophus</name>
    <dbReference type="NCBI Taxonomy" id="2319843"/>
    <lineage>
        <taxon>Bacteria</taxon>
        <taxon>Pseudomonadati</taxon>
        <taxon>Bacteroidota</taxon>
        <taxon>Cytophagia</taxon>
        <taxon>Cytophagales</taxon>
        <taxon>Hymenobacteraceae</taxon>
        <taxon>Hymenobacter</taxon>
    </lineage>
</organism>
<dbReference type="EMBL" id="CP032317">
    <property type="protein sequence ID" value="AYA35582.1"/>
    <property type="molecule type" value="Genomic_DNA"/>
</dbReference>
<accession>A0A3B7QWA1</accession>
<reference evidence="2 3" key="1">
    <citation type="submission" date="2018-09" db="EMBL/GenBank/DDBJ databases">
        <title>Hymenobacter medium sp. nov., isolated from R2A medium.</title>
        <authorList>
            <person name="Yingchao G."/>
        </authorList>
    </citation>
    <scope>NUCLEOTIDE SEQUENCE [LARGE SCALE GENOMIC DNA]</scope>
    <source>
        <strain evidence="3">sh-6</strain>
    </source>
</reference>
<name>A0A3B7QWA1_9BACT</name>
<evidence type="ECO:0000256" key="1">
    <source>
        <dbReference type="SAM" id="SignalP"/>
    </source>
</evidence>
<dbReference type="SUPFAM" id="SSF103515">
    <property type="entry name" value="Autotransporter"/>
    <property type="match status" value="1"/>
</dbReference>
<sequence length="197" mass="21738">MKKLLLCLAALLSAHLGHAQKTVAKLNTVSLLYRTASVLAERQVHPAVSVQLGVFYTHSTGQMFSDRELSGFGITPEVRFYPSGTALQGFYLGLYARYQHFRAHEDIKQSMFPTRPEDQTLPGRPIDGTINAFGLGLTTGYQVRITKHLRLDPFVGLGFNTAFSNVTTPGFTNHEFYTAQTHDGAEPRLGLAVGYAF</sequence>
<dbReference type="OrthoDB" id="1118958at2"/>
<keyword evidence="1" id="KW-0732">Signal</keyword>
<protein>
    <submittedName>
        <fullName evidence="2">DUF3575 domain-containing protein</fullName>
    </submittedName>
</protein>